<protein>
    <submittedName>
        <fullName evidence="6">Uncharacterized protein</fullName>
    </submittedName>
</protein>
<dbReference type="PANTHER" id="PTHR31139:SF4">
    <property type="entry name" value="ECTOPIC P GRANULES PROTEIN 5 HOMOLOG"/>
    <property type="match status" value="1"/>
</dbReference>
<comment type="caution">
    <text evidence="6">The sequence shown here is derived from an EMBL/GenBank/DDBJ whole genome shotgun (WGS) entry which is preliminary data.</text>
</comment>
<dbReference type="InterPro" id="IPR058750">
    <property type="entry name" value="TPR_Epg5"/>
</dbReference>
<evidence type="ECO:0000313" key="6">
    <source>
        <dbReference type="EMBL" id="CAK1579078.1"/>
    </source>
</evidence>
<reference evidence="6 7" key="1">
    <citation type="submission" date="2023-11" db="EMBL/GenBank/DDBJ databases">
        <authorList>
            <person name="Hedman E."/>
            <person name="Englund M."/>
            <person name="Stromberg M."/>
            <person name="Nyberg Akerstrom W."/>
            <person name="Nylinder S."/>
            <person name="Jareborg N."/>
            <person name="Kallberg Y."/>
            <person name="Kronander E."/>
        </authorList>
    </citation>
    <scope>NUCLEOTIDE SEQUENCE [LARGE SCALE GENOMIC DNA]</scope>
</reference>
<dbReference type="Proteomes" id="UP001314205">
    <property type="component" value="Unassembled WGS sequence"/>
</dbReference>
<gene>
    <name evidence="6" type="ORF">PARMNEM_LOCUS1069</name>
</gene>
<dbReference type="GO" id="GO:0005737">
    <property type="term" value="C:cytoplasm"/>
    <property type="evidence" value="ECO:0007669"/>
    <property type="project" value="TreeGrafter"/>
</dbReference>
<organism evidence="6 7">
    <name type="scientific">Parnassius mnemosyne</name>
    <name type="common">clouded apollo</name>
    <dbReference type="NCBI Taxonomy" id="213953"/>
    <lineage>
        <taxon>Eukaryota</taxon>
        <taxon>Metazoa</taxon>
        <taxon>Ecdysozoa</taxon>
        <taxon>Arthropoda</taxon>
        <taxon>Hexapoda</taxon>
        <taxon>Insecta</taxon>
        <taxon>Pterygota</taxon>
        <taxon>Neoptera</taxon>
        <taxon>Endopterygota</taxon>
        <taxon>Lepidoptera</taxon>
        <taxon>Glossata</taxon>
        <taxon>Ditrysia</taxon>
        <taxon>Papilionoidea</taxon>
        <taxon>Papilionidae</taxon>
        <taxon>Parnassiinae</taxon>
        <taxon>Parnassini</taxon>
        <taxon>Parnassius</taxon>
        <taxon>Driopa</taxon>
    </lineage>
</organism>
<feature type="compositionally biased region" description="Basic and acidic residues" evidence="3">
    <location>
        <begin position="1192"/>
        <end position="1204"/>
    </location>
</feature>
<evidence type="ECO:0000256" key="3">
    <source>
        <dbReference type="SAM" id="MobiDB-lite"/>
    </source>
</evidence>
<feature type="region of interest" description="Disordered" evidence="3">
    <location>
        <begin position="1175"/>
        <end position="1210"/>
    </location>
</feature>
<feature type="compositionally biased region" description="Basic residues" evidence="3">
    <location>
        <begin position="11"/>
        <end position="27"/>
    </location>
</feature>
<dbReference type="Pfam" id="PF26103">
    <property type="entry name" value="TPR_Epg5"/>
    <property type="match status" value="1"/>
</dbReference>
<keyword evidence="2" id="KW-0072">Autophagy</keyword>
<accession>A0AAV1K929</accession>
<sequence>MATMIKEKRTEKKKTKDKSTHKSHIKHKLEEDLKLAEKPESTLEDIECNSKKDTTVSTKYDTERNPAGEEDSSLDLSTSHDKCIQDQHQSRQKPSGVEIKVDSDTASCTKEINKQYEKVVKNVNEVNIENVISQIETAKESISSDNSCEIEHQDAVPSAPIFEEETATFVSSHNVEPEIVIQEKSKVECMPLEEAVRIFGGKEITEVRTIGEKEEAIVEAGPISGPEHPLVDLLSTFRSSLNAVDRSRTTISKGFIEEEKSRSLLWKVEKRKVYLSEKCPCGNTVSLQATYDHAELLKEKLPAARMRLEALSREVQDSYCHHQHTALLAYWQVEELVYETIRSNKGEIREALSLILQALRLSDSTSEAYSSALQRWAVALSASLLHGQDLRQLIFLIQHLFRQTRSVRWAAQVIRVQVTDLCSAARIIALLELILARPGLETAVECTEDLEEVWEEVDRRGEGSAVREGRLRERDALALLRTLPLRQLLAKLMLFARSDIRSSQEQEWGDSSGGHGVIKAACGVRALLHVVRRATTAHAQYARLQRALRALAANALRALAALHLHSRMHYYQDLHEKVLAELEACFTAGLTLLDAADLHKLPATLLSGDAARDYCLGLMVGLHDKRPHHIGSLRAELPALDCDTCVRILVQAALDRTDDRELARILLDFLCQTAMKPKPAACKNSCELKAREGLPQLLAVHPYLHTTSFHMLADLNQAEPVDPASVSYLSVEEWRPNSHEVLTVLEDWSQRCPQFIEHLLLQLDYTPYEGLSLETQLSVGAWLCGHVRAAPVPAEWAWRALARLRTHRSYWRLPLDAPPPHHEPDDLFSITAALLSTSWGHSVPLICSEGARALCRLARARPQEAARCARLVMRVMRHSPESVALTPEFTEVFSLLLGAGPSLVSWALGRGGPSGAELLQQELLNEFTSSQYEGGAITPWLRGLWAPSLSSSARAILDVALRTTRDWPALDSTVAAMLQNENRREYITDAVRCVREAPLLCEAVLRGAHAQCEARVPLWSRLLHALAHQRHHAQRTHVDNALKQIGVTMSAEDLVIYRVATAALSAPWQHPAHLTLWRLFFHLYLQRLPSDPQDSTPPIGPLFFSGIIKSRTLAQLKKRLQETITYHHSQAEQLKSQINAKVQTQENPTSSKNSKTKTTIESNMFPAISIIDLTGESSSSETETDTSDEEKEGIRVKEEQEINKETTGSTRDTLHLSNYHAAAEKLVREYARWLEEGDKVRAAPHHADIARFISEQSLDAAWRSSLAGWSGERSPPQRRAPRKPPPLPLQMAIDNILKVNDRSSTRPRVPDIKPVLDGDNNLADARVVYGLVDKYLKDIEALAKEWASDVERLCKLDSKVWELVAALRVRRPLPACLKKCENNCKPLTFVIQKDEWVISTGAEQGIQENRRSASAVLRRVARPRPHAARLAAALHTLARSVRSGEAAARVAERAARSAAAAALCPLADSLLHSLVSYLAERWLCGEASRCVPLVARWGGAGGGAARLCGALVAPRRLPAAAHAQLYRALLHAPLPPHAAFSCLSKFEMSSWTEKVDSTQREEMLDLLIEAAQRWGPNPDPEYHILLELVGVHLEAVCGAQELCGLLASCSRAAARAALPAAACTHLTNAARKLAHHLNSNQLGNLLRELGVIWWETRTAANAESHTYEPYAPHVAELLSILQRAFVAATRTLGHDVEKLSWFAWCALREAWAAWVQAGDVAPLLSVVDGSDAYANLLQRFLDTLRLTIDDCPGSEEYILRYVWEWAVHTYLGVSTSRASQESRVQVSALLGTLGALDWTRQQWVHAGCLPLALQVSRSEDKELTSWCCSTWRGTAAASWLRGVTDHQLAPQLAALLALLCSPQLQFSPQTLEEATHLPWWRLPEAALDTAMEQFFVDHHNPALPYHEVPQFRLMLGASQLVAGGAAEAAGACGAGGAARARRLRGVSQCVRAFSAPALLTHVRAHTAFLLRTLAELAPQIENSEGELEELLSRAIVILCIEPAAEAALPVWEQWVQQSSGTLRLACACAVGSLTTLDRFCALAECVARAHMAQPDGGGWAALRGRWSACVWAADVASEAAAARRAAHAAYALHTHAHTHASAAALLALADTLFTSGDDEPIAAVWVCVACRVGRGCEAGRGEARSLVSRGAQEPRRSLLRVVSLQQRAAHNARIRLLCRFAQCILNPESENLVRAYEATCAAVLGSNAADVMAWGKAPSAKLLPRLALRLFPGKEVYFKEELDMVPEDA</sequence>
<evidence type="ECO:0000313" key="7">
    <source>
        <dbReference type="Proteomes" id="UP001314205"/>
    </source>
</evidence>
<dbReference type="GO" id="GO:0097352">
    <property type="term" value="P:autophagosome maturation"/>
    <property type="evidence" value="ECO:0007669"/>
    <property type="project" value="TreeGrafter"/>
</dbReference>
<feature type="region of interest" description="Disordered" evidence="3">
    <location>
        <begin position="1268"/>
        <end position="1287"/>
    </location>
</feature>
<feature type="compositionally biased region" description="Basic and acidic residues" evidence="3">
    <location>
        <begin position="28"/>
        <end position="41"/>
    </location>
</feature>
<comment type="similarity">
    <text evidence="1">Belongs to the EPG5 family.</text>
</comment>
<feature type="compositionally biased region" description="Basic and acidic residues" evidence="3">
    <location>
        <begin position="78"/>
        <end position="89"/>
    </location>
</feature>
<dbReference type="Pfam" id="PF26573">
    <property type="entry name" value="TPR_Epg5_2"/>
    <property type="match status" value="1"/>
</dbReference>
<feature type="domain" description="Epg5-like TPR" evidence="5">
    <location>
        <begin position="1016"/>
        <end position="1236"/>
    </location>
</feature>
<evidence type="ECO:0000256" key="1">
    <source>
        <dbReference type="ARBA" id="ARBA00010948"/>
    </source>
</evidence>
<feature type="compositionally biased region" description="Acidic residues" evidence="3">
    <location>
        <begin position="1182"/>
        <end position="1191"/>
    </location>
</feature>
<dbReference type="InterPro" id="IPR059030">
    <property type="entry name" value="TPR_Epg5_mid"/>
</dbReference>
<evidence type="ECO:0000256" key="2">
    <source>
        <dbReference type="ARBA" id="ARBA00023006"/>
    </source>
</evidence>
<proteinExistence type="inferred from homology"/>
<feature type="domain" description="Epg5-like central TPR repeats" evidence="4">
    <location>
        <begin position="1513"/>
        <end position="1596"/>
    </location>
</feature>
<dbReference type="EMBL" id="CAVLGL010000002">
    <property type="protein sequence ID" value="CAK1579078.1"/>
    <property type="molecule type" value="Genomic_DNA"/>
</dbReference>
<feature type="compositionally biased region" description="Basic and acidic residues" evidence="3">
    <location>
        <begin position="1"/>
        <end position="10"/>
    </location>
</feature>
<feature type="compositionally biased region" description="Basic and acidic residues" evidence="3">
    <location>
        <begin position="48"/>
        <end position="67"/>
    </location>
</feature>
<name>A0AAV1K929_9NEOP</name>
<evidence type="ECO:0000259" key="4">
    <source>
        <dbReference type="Pfam" id="PF26103"/>
    </source>
</evidence>
<dbReference type="PANTHER" id="PTHR31139">
    <property type="entry name" value="ECTOPIC P GRANULES PROTEIN 5 HOMOLOG"/>
    <property type="match status" value="1"/>
</dbReference>
<evidence type="ECO:0000259" key="5">
    <source>
        <dbReference type="Pfam" id="PF26573"/>
    </source>
</evidence>
<keyword evidence="7" id="KW-1185">Reference proteome</keyword>
<dbReference type="InterPro" id="IPR051436">
    <property type="entry name" value="Autophagy-related_EPG5"/>
</dbReference>
<feature type="region of interest" description="Disordered" evidence="3">
    <location>
        <begin position="1"/>
        <end position="98"/>
    </location>
</feature>